<name>A0ABC8SKY3_9AQUA</name>
<dbReference type="EMBL" id="CAUOFW020003060">
    <property type="protein sequence ID" value="CAK9157844.1"/>
    <property type="molecule type" value="Genomic_DNA"/>
</dbReference>
<sequence length="385" mass="44199">MDFCNMWNRLKRLISITFQDLSNLCEMRYGLAARNFENASQAYLFRDWSNQTLMNLGRISSYVSVHLRHVYLTLYCILGFLAIGALGAWWLLPLGNMGGLSTRLLFFTNFTLFVSREPWDESAQISGKVGAREPVKTKIEKQNEQRVQPDVRVWQLKDQLIREKVYLSLAATRNNPHFIRELRLRMKEVQRALGEATNDSELPRNAYEKLKSMEQTLAKGKQIQDDCTTVTFILCCSFIVSAAVALSIPLGCFVVASLVTRHRDYMYIGGLLSCLPLIPIWLHFASIIFGGYTAIYKFKLCYVILLYVGLIVVSSQQIIRRVQRGDYDYVQHALPLLADFAYICTILSVFYFLWKEASEKEREKQLNSTSSSSSDWIEAVLLDPN</sequence>
<dbReference type="Pfam" id="PF01027">
    <property type="entry name" value="Bax1-I"/>
    <property type="match status" value="1"/>
</dbReference>
<keyword evidence="3 5" id="KW-1133">Transmembrane helix</keyword>
<comment type="caution">
    <text evidence="6">The sequence shown here is derived from an EMBL/GenBank/DDBJ whole genome shotgun (WGS) entry which is preliminary data.</text>
</comment>
<dbReference type="AlphaFoldDB" id="A0ABC8SKY3"/>
<protein>
    <submittedName>
        <fullName evidence="6">Uncharacterized protein</fullName>
    </submittedName>
</protein>
<comment type="subcellular location">
    <subcellularLocation>
        <location evidence="1">Membrane</location>
        <topology evidence="1">Multi-pass membrane protein</topology>
    </subcellularLocation>
</comment>
<feature type="non-terminal residue" evidence="6">
    <location>
        <position position="385"/>
    </location>
</feature>
<proteinExistence type="predicted"/>
<dbReference type="Pfam" id="PF25557">
    <property type="entry name" value="GAUT_1"/>
    <property type="match status" value="1"/>
</dbReference>
<feature type="transmembrane region" description="Helical" evidence="5">
    <location>
        <begin position="265"/>
        <end position="288"/>
    </location>
</feature>
<dbReference type="Proteomes" id="UP001642360">
    <property type="component" value="Unassembled WGS sequence"/>
</dbReference>
<organism evidence="6 7">
    <name type="scientific">Ilex paraguariensis</name>
    <name type="common">yerba mate</name>
    <dbReference type="NCBI Taxonomy" id="185542"/>
    <lineage>
        <taxon>Eukaryota</taxon>
        <taxon>Viridiplantae</taxon>
        <taxon>Streptophyta</taxon>
        <taxon>Embryophyta</taxon>
        <taxon>Tracheophyta</taxon>
        <taxon>Spermatophyta</taxon>
        <taxon>Magnoliopsida</taxon>
        <taxon>eudicotyledons</taxon>
        <taxon>Gunneridae</taxon>
        <taxon>Pentapetalae</taxon>
        <taxon>asterids</taxon>
        <taxon>campanulids</taxon>
        <taxon>Aquifoliales</taxon>
        <taxon>Aquifoliaceae</taxon>
        <taxon>Ilex</taxon>
    </lineage>
</organism>
<dbReference type="InterPro" id="IPR029993">
    <property type="entry name" value="GAUT"/>
</dbReference>
<evidence type="ECO:0000256" key="5">
    <source>
        <dbReference type="SAM" id="Phobius"/>
    </source>
</evidence>
<evidence type="ECO:0000256" key="4">
    <source>
        <dbReference type="ARBA" id="ARBA00023136"/>
    </source>
</evidence>
<reference evidence="6 7" key="1">
    <citation type="submission" date="2024-02" db="EMBL/GenBank/DDBJ databases">
        <authorList>
            <person name="Vignale AGUSTIN F."/>
            <person name="Sosa J E."/>
            <person name="Modenutti C."/>
        </authorList>
    </citation>
    <scope>NUCLEOTIDE SEQUENCE [LARGE SCALE GENOMIC DNA]</scope>
</reference>
<keyword evidence="4 5" id="KW-0472">Membrane</keyword>
<evidence type="ECO:0000256" key="2">
    <source>
        <dbReference type="ARBA" id="ARBA00022692"/>
    </source>
</evidence>
<feature type="transmembrane region" description="Helical" evidence="5">
    <location>
        <begin position="229"/>
        <end position="259"/>
    </location>
</feature>
<evidence type="ECO:0000313" key="6">
    <source>
        <dbReference type="EMBL" id="CAK9157844.1"/>
    </source>
</evidence>
<evidence type="ECO:0000256" key="3">
    <source>
        <dbReference type="ARBA" id="ARBA00022989"/>
    </source>
</evidence>
<feature type="transmembrane region" description="Helical" evidence="5">
    <location>
        <begin position="70"/>
        <end position="92"/>
    </location>
</feature>
<keyword evidence="7" id="KW-1185">Reference proteome</keyword>
<feature type="transmembrane region" description="Helical" evidence="5">
    <location>
        <begin position="334"/>
        <end position="354"/>
    </location>
</feature>
<dbReference type="PANTHER" id="PTHR32116">
    <property type="entry name" value="GALACTURONOSYLTRANSFERASE 4-RELATED"/>
    <property type="match status" value="1"/>
</dbReference>
<evidence type="ECO:0000313" key="7">
    <source>
        <dbReference type="Proteomes" id="UP001642360"/>
    </source>
</evidence>
<keyword evidence="2 5" id="KW-0812">Transmembrane</keyword>
<dbReference type="InterPro" id="IPR006214">
    <property type="entry name" value="Bax_inhibitor_1-related"/>
</dbReference>
<accession>A0ABC8SKY3</accession>
<evidence type="ECO:0000256" key="1">
    <source>
        <dbReference type="ARBA" id="ARBA00004141"/>
    </source>
</evidence>
<gene>
    <name evidence="6" type="ORF">ILEXP_LOCUS26412</name>
</gene>
<feature type="transmembrane region" description="Helical" evidence="5">
    <location>
        <begin position="300"/>
        <end position="319"/>
    </location>
</feature>
<dbReference type="PANTHER" id="PTHR32116:SF7">
    <property type="entry name" value="GALACTURONOSYLTRANSFERASE 4-RELATED"/>
    <property type="match status" value="1"/>
</dbReference>